<evidence type="ECO:0000259" key="2">
    <source>
        <dbReference type="Pfam" id="PF01118"/>
    </source>
</evidence>
<dbReference type="InterPro" id="IPR036291">
    <property type="entry name" value="NAD(P)-bd_dom_sf"/>
</dbReference>
<name>A0ABU3BP59_9BACT</name>
<dbReference type="Proteomes" id="UP001267426">
    <property type="component" value="Unassembled WGS sequence"/>
</dbReference>
<dbReference type="Gene3D" id="3.40.50.720">
    <property type="entry name" value="NAD(P)-binding Rossmann-like Domain"/>
    <property type="match status" value="1"/>
</dbReference>
<dbReference type="Pfam" id="PF01118">
    <property type="entry name" value="Semialdhyde_dh"/>
    <property type="match status" value="1"/>
</dbReference>
<feature type="domain" description="Semialdehyde dehydrogenase NAD-binding" evidence="2">
    <location>
        <begin position="153"/>
        <end position="245"/>
    </location>
</feature>
<reference evidence="3 4" key="1">
    <citation type="submission" date="2023-09" db="EMBL/GenBank/DDBJ databases">
        <authorList>
            <person name="Rey-Velasco X."/>
        </authorList>
    </citation>
    <scope>NUCLEOTIDE SEQUENCE [LARGE SCALE GENOMIC DNA]</scope>
    <source>
        <strain evidence="3 4">F394</strain>
    </source>
</reference>
<protein>
    <submittedName>
        <fullName evidence="3">Saccharopine dehydrogenase NADP-binding domain-containing protein</fullName>
    </submittedName>
</protein>
<dbReference type="EMBL" id="JAVRHT010000008">
    <property type="protein sequence ID" value="MDT0631072.1"/>
    <property type="molecule type" value="Genomic_DNA"/>
</dbReference>
<proteinExistence type="predicted"/>
<accession>A0ABU3BP59</accession>
<feature type="compositionally biased region" description="Low complexity" evidence="1">
    <location>
        <begin position="354"/>
        <end position="375"/>
    </location>
</feature>
<comment type="caution">
    <text evidence="3">The sequence shown here is derived from an EMBL/GenBank/DDBJ whole genome shotgun (WGS) entry which is preliminary data.</text>
</comment>
<dbReference type="RefSeq" id="WP_311662413.1">
    <property type="nucleotide sequence ID" value="NZ_JAVRHT010000008.1"/>
</dbReference>
<evidence type="ECO:0000313" key="4">
    <source>
        <dbReference type="Proteomes" id="UP001267426"/>
    </source>
</evidence>
<keyword evidence="4" id="KW-1185">Reference proteome</keyword>
<feature type="region of interest" description="Disordered" evidence="1">
    <location>
        <begin position="353"/>
        <end position="375"/>
    </location>
</feature>
<gene>
    <name evidence="3" type="ORF">RM540_04855</name>
</gene>
<dbReference type="InterPro" id="IPR000534">
    <property type="entry name" value="Semialdehyde_DH_NAD-bd"/>
</dbReference>
<organism evidence="3 4">
    <name type="scientific">Rubrivirga litoralis</name>
    <dbReference type="NCBI Taxonomy" id="3075598"/>
    <lineage>
        <taxon>Bacteria</taxon>
        <taxon>Pseudomonadati</taxon>
        <taxon>Rhodothermota</taxon>
        <taxon>Rhodothermia</taxon>
        <taxon>Rhodothermales</taxon>
        <taxon>Rubricoccaceae</taxon>
        <taxon>Rubrivirga</taxon>
    </lineage>
</organism>
<dbReference type="SUPFAM" id="SSF51735">
    <property type="entry name" value="NAD(P)-binding Rossmann-fold domains"/>
    <property type="match status" value="1"/>
</dbReference>
<evidence type="ECO:0000256" key="1">
    <source>
        <dbReference type="SAM" id="MobiDB-lite"/>
    </source>
</evidence>
<evidence type="ECO:0000313" key="3">
    <source>
        <dbReference type="EMBL" id="MDT0631072.1"/>
    </source>
</evidence>
<sequence>MPRHPFAFLVHPRADVRQDLARAWPPLGKVPLRLVDRAATLPIPPIPAGSVSYADDPDTVAGWVMLLPIGAEQMLTLDRSYVVGRIKGALDSIAKRGVKTVTLGALTSPVTRGGRLVCGRPDLGVTTGNAFTAAATVQAIERLLPWCPSDDPRVAIVGATGSVGSCVVRLLAERRTVSRLSVIARTKTNVERLAAEVSRPGFDVTAETTIERARDADLVVLLTSAARAILGPEHLKEGAVVLDDTQPRNTSPSILTERPDVSVVDGGVMAMVDVDIRADVGLPKGSKAAYACMAESMLLALDGHEGDFGLGAPKAEQARYMMDLAHKYRRFGFDLAPPFSFCQPMGVGWEAPRGDGQAGAAAGHQWAPAAQGARA</sequence>